<accession>A0A0P6Y9R2</accession>
<feature type="transmembrane region" description="Helical" evidence="1">
    <location>
        <begin position="40"/>
        <end position="59"/>
    </location>
</feature>
<evidence type="ECO:0000313" key="2">
    <source>
        <dbReference type="EMBL" id="KPL85958.1"/>
    </source>
</evidence>
<organism evidence="2 3">
    <name type="scientific">Herpetosiphon geysericola</name>
    <dbReference type="NCBI Taxonomy" id="70996"/>
    <lineage>
        <taxon>Bacteria</taxon>
        <taxon>Bacillati</taxon>
        <taxon>Chloroflexota</taxon>
        <taxon>Chloroflexia</taxon>
        <taxon>Herpetosiphonales</taxon>
        <taxon>Herpetosiphonaceae</taxon>
        <taxon>Herpetosiphon</taxon>
    </lineage>
</organism>
<evidence type="ECO:0000313" key="3">
    <source>
        <dbReference type="Proteomes" id="UP000050277"/>
    </source>
</evidence>
<reference evidence="2 3" key="1">
    <citation type="submission" date="2015-07" db="EMBL/GenBank/DDBJ databases">
        <title>Whole genome sequence of Herpetosiphon geysericola DSM 7119.</title>
        <authorList>
            <person name="Hemp J."/>
            <person name="Ward L.M."/>
            <person name="Pace L.A."/>
            <person name="Fischer W.W."/>
        </authorList>
    </citation>
    <scope>NUCLEOTIDE SEQUENCE [LARGE SCALE GENOMIC DNA]</scope>
    <source>
        <strain evidence="2 3">DSM 7119</strain>
    </source>
</reference>
<dbReference type="RefSeq" id="WP_054535033.1">
    <property type="nucleotide sequence ID" value="NZ_LGKP01000022.1"/>
</dbReference>
<keyword evidence="1" id="KW-0472">Membrane</keyword>
<keyword evidence="3" id="KW-1185">Reference proteome</keyword>
<keyword evidence="1" id="KW-1133">Transmembrane helix</keyword>
<evidence type="ECO:0000256" key="1">
    <source>
        <dbReference type="SAM" id="Phobius"/>
    </source>
</evidence>
<comment type="caution">
    <text evidence="2">The sequence shown here is derived from an EMBL/GenBank/DDBJ whole genome shotgun (WGS) entry which is preliminary data.</text>
</comment>
<feature type="transmembrane region" description="Helical" evidence="1">
    <location>
        <begin position="90"/>
        <end position="111"/>
    </location>
</feature>
<name>A0A0P6Y9R2_9CHLR</name>
<dbReference type="STRING" id="70996.SE18_13740"/>
<dbReference type="OrthoDB" id="9852022at2"/>
<sequence>MKHKYMLLYLGLMLGGISISFDGLDKILTSTSLVTGLHELARIMFGLAFAGHAGSYWLFLHHHAAIEPKQVPVFKMFENGPWLSANQQRILNGLVYIAVAFVALSVLSWLLSKLFF</sequence>
<keyword evidence="1" id="KW-0812">Transmembrane</keyword>
<dbReference type="Proteomes" id="UP000050277">
    <property type="component" value="Unassembled WGS sequence"/>
</dbReference>
<dbReference type="EMBL" id="LGKP01000022">
    <property type="protein sequence ID" value="KPL85958.1"/>
    <property type="molecule type" value="Genomic_DNA"/>
</dbReference>
<gene>
    <name evidence="2" type="ORF">SE18_13740</name>
</gene>
<proteinExistence type="predicted"/>
<feature type="transmembrane region" description="Helical" evidence="1">
    <location>
        <begin position="6"/>
        <end position="28"/>
    </location>
</feature>
<protein>
    <submittedName>
        <fullName evidence="2">Uncharacterized protein</fullName>
    </submittedName>
</protein>
<dbReference type="AlphaFoldDB" id="A0A0P6Y9R2"/>